<keyword evidence="3 4" id="KW-0687">Ribonucleoprotein</keyword>
<evidence type="ECO:0000313" key="6">
    <source>
        <dbReference type="Proteomes" id="UP000033841"/>
    </source>
</evidence>
<dbReference type="SUPFAM" id="SSF50104">
    <property type="entry name" value="Translation proteins SH3-like domain"/>
    <property type="match status" value="1"/>
</dbReference>
<dbReference type="InterPro" id="IPR001857">
    <property type="entry name" value="Ribosomal_bL19"/>
</dbReference>
<comment type="caution">
    <text evidence="5">The sequence shown here is derived from an EMBL/GenBank/DDBJ whole genome shotgun (WGS) entry which is preliminary data.</text>
</comment>
<evidence type="ECO:0000256" key="4">
    <source>
        <dbReference type="RuleBase" id="RU000559"/>
    </source>
</evidence>
<evidence type="ECO:0000256" key="3">
    <source>
        <dbReference type="ARBA" id="ARBA00023274"/>
    </source>
</evidence>
<reference evidence="5 6" key="1">
    <citation type="journal article" date="2015" name="Nature">
        <title>rRNA introns, odd ribosomes, and small enigmatic genomes across a large radiation of phyla.</title>
        <authorList>
            <person name="Brown C.T."/>
            <person name="Hug L.A."/>
            <person name="Thomas B.C."/>
            <person name="Sharon I."/>
            <person name="Castelle C.J."/>
            <person name="Singh A."/>
            <person name="Wilkins M.J."/>
            <person name="Williams K.H."/>
            <person name="Banfield J.F."/>
        </authorList>
    </citation>
    <scope>NUCLEOTIDE SEQUENCE [LARGE SCALE GENOMIC DNA]</scope>
</reference>
<dbReference type="InterPro" id="IPR038657">
    <property type="entry name" value="Ribosomal_bL19_sf"/>
</dbReference>
<comment type="function">
    <text evidence="4">This protein is located at the 30S-50S ribosomal subunit interface and may play a role in the structure and function of the aminoacyl-tRNA binding site.</text>
</comment>
<evidence type="ECO:0000256" key="1">
    <source>
        <dbReference type="ARBA" id="ARBA00005781"/>
    </source>
</evidence>
<organism evidence="5 6">
    <name type="scientific">Candidatus Shapirobacteria bacterium GW2011_GWE1_38_92</name>
    <dbReference type="NCBI Taxonomy" id="1618489"/>
    <lineage>
        <taxon>Bacteria</taxon>
        <taxon>Candidatus Shapironibacteriota</taxon>
    </lineage>
</organism>
<dbReference type="AlphaFoldDB" id="A0A0G0LH55"/>
<gene>
    <name evidence="5" type="ORF">UT14_C0038G0006</name>
</gene>
<dbReference type="Proteomes" id="UP000033841">
    <property type="component" value="Unassembled WGS sequence"/>
</dbReference>
<dbReference type="InterPro" id="IPR008991">
    <property type="entry name" value="Translation_prot_SH3-like_sf"/>
</dbReference>
<evidence type="ECO:0000313" key="5">
    <source>
        <dbReference type="EMBL" id="KKQ90407.1"/>
    </source>
</evidence>
<dbReference type="Gene3D" id="2.30.30.790">
    <property type="match status" value="1"/>
</dbReference>
<dbReference type="PRINTS" id="PR00061">
    <property type="entry name" value="RIBOSOMALL19"/>
</dbReference>
<dbReference type="Pfam" id="PF01245">
    <property type="entry name" value="Ribosomal_L19"/>
    <property type="match status" value="1"/>
</dbReference>
<protein>
    <recommendedName>
        <fullName evidence="4">50S ribosomal protein L19</fullName>
    </recommendedName>
</protein>
<dbReference type="EMBL" id="LBVR01000038">
    <property type="protein sequence ID" value="KKQ90407.1"/>
    <property type="molecule type" value="Genomic_DNA"/>
</dbReference>
<comment type="similarity">
    <text evidence="1 4">Belongs to the bacterial ribosomal protein bL19 family.</text>
</comment>
<keyword evidence="2 5" id="KW-0689">Ribosomal protein</keyword>
<sequence>MALTFTHKDLSFSVGDSIKVNYKIKEKGDKERIQAFDGVVLSIKGKGDKGTFVVMKNASDSVKVERIFPINSPWIESIKKMRGPKKKIRRAKLYFLRKPKARTV</sequence>
<name>A0A0G0LH55_9BACT</name>
<dbReference type="GO" id="GO:0003735">
    <property type="term" value="F:structural constituent of ribosome"/>
    <property type="evidence" value="ECO:0007669"/>
    <property type="project" value="InterPro"/>
</dbReference>
<accession>A0A0G0LH55</accession>
<evidence type="ECO:0000256" key="2">
    <source>
        <dbReference type="ARBA" id="ARBA00022980"/>
    </source>
</evidence>
<dbReference type="GO" id="GO:0006412">
    <property type="term" value="P:translation"/>
    <property type="evidence" value="ECO:0007669"/>
    <property type="project" value="InterPro"/>
</dbReference>
<dbReference type="PANTHER" id="PTHR15680">
    <property type="entry name" value="RIBOSOMAL PROTEIN L19"/>
    <property type="match status" value="1"/>
</dbReference>
<proteinExistence type="inferred from homology"/>
<dbReference type="NCBIfam" id="TIGR01024">
    <property type="entry name" value="rplS_bact"/>
    <property type="match status" value="1"/>
</dbReference>
<dbReference type="GO" id="GO:0022625">
    <property type="term" value="C:cytosolic large ribosomal subunit"/>
    <property type="evidence" value="ECO:0007669"/>
    <property type="project" value="TreeGrafter"/>
</dbReference>
<dbReference type="PANTHER" id="PTHR15680:SF9">
    <property type="entry name" value="LARGE RIBOSOMAL SUBUNIT PROTEIN BL19M"/>
    <property type="match status" value="1"/>
</dbReference>